<feature type="transmembrane region" description="Helical" evidence="2">
    <location>
        <begin position="142"/>
        <end position="163"/>
    </location>
</feature>
<sequence length="1361" mass="148900">MGLLSIHPCTQGTGSTTRKLHSSKAHGHPEVEHEAGGNFQFNAGLGTVVTSIDRREYILAPACTIVLARPIALKHRHRSPFFSFPQTLPNFFSFRFSCTFPFPTRERYLLRGLSRAISRSCTSALALFCSCINFHRHSISFLLYNIYLDLIFLLFYFIPLPLVPNRCPTPWISGMDYRRLQHSYPPRPSPLGTSEPRVDRQFVAPESRGRPDSEKPRAYPSANSTPSPSQIYQSTATRGSLAALRGDTLGAYIPSRQGQAHRRHGSLESRNHVQTHRRNNSQPQAIRYREGQLFVCFNFCFMSRGPSVPMPQIHAISKDRRCAITGLCGPWGKDWCIGSQTQRPPNPDPFCFVLPFTQHLSPSPLMDFPRWRRSTGRQLQLGSASPVGLLDASVMNHTPHDTTRRTSQGSSGSPGFTGEHRPAPESPVQPSVSRYISSPKPIGHARSSRDFFLSQYMLTQTHSIGHHEQSAPPSFGIRQMPPPSPPHSYSSRAQSAQSNHTPGGPLMSREAPSSQAHRPGSSMSISAMLGSEPERSARELVRESGPFFSRPSAASIFGNAPPSSSSAAMSPPTAPARPSSLENSLFRRSQTPEKSFSRPQGARAYRSGSGGGSSLVGAEQSVFGGLTRSSLSQYPEKPHSTHPSPRISTADTPYTEPRRMSLNGPIARPSSQPPQADASTRPPGYSPISQPGGVAAERALEPGPRSASGSYGAADPQQHGRFGNIFGERRSEETAQRDRERASVHAPEAKPSQPGAFRYGSHYGDREPLDRHQSGSAWDHGRSHPPSPENKRYHAPDRSPAFGFGAIQSYTKSLGSQPGGNRQPGSLHSRNNQPTPPPHDPYNRQQTQFPRLGATPTITASTVAASTSLAALADEGRRKGSDELLHHRNLLAVGADGKRGGRASPLPQAVQGAQAPFIGPAGETAIKNELGRVFSGIGSGVGGVGATTGGSGQSTPLGSSPFKRDSLTGRSINGDPMDEAARIARPSSASGRRSRKSRDEEQMEIEDPRGVLSARNARRSRHAHHHHHHHHHHRHKADEEAVTLSSLHRPTNFHRTSPADPTAGHHHHHHHHHHHAPRQATIPAASPIREPRTTVNIEPILSSVSHLPRHHLGSTLYTPHVGAPTAKSSLDSSKFGYTTTPQPLPRFEQRENCTFTVRVPRWRINQSHREEICARRAIWGTGVYTDDSDPVAAAIHSGFIRGAWGDDVDESMLDLEIKDTYQHAPPPTDAEGEKSEAEAKAPRIPPVPPADKDLHITLLVLPRVKQYDSTLLFGLKSRKWDGRHDGMSFKVHAVDWVDEGVGRGEERGGEARRKRLRTLMQTGRICTGPAMAKMDELRRTGVQVPRPIEGRDQAAAVQLVS</sequence>
<feature type="region of interest" description="Disordered" evidence="1">
    <location>
        <begin position="256"/>
        <end position="284"/>
    </location>
</feature>
<feature type="region of interest" description="Disordered" evidence="1">
    <location>
        <begin position="1221"/>
        <end position="1248"/>
    </location>
</feature>
<feature type="compositionally biased region" description="Basic residues" evidence="1">
    <location>
        <begin position="1064"/>
        <end position="1077"/>
    </location>
</feature>
<organism evidence="3 4">
    <name type="scientific">Penicillium salamii</name>
    <dbReference type="NCBI Taxonomy" id="1612424"/>
    <lineage>
        <taxon>Eukaryota</taxon>
        <taxon>Fungi</taxon>
        <taxon>Dikarya</taxon>
        <taxon>Ascomycota</taxon>
        <taxon>Pezizomycotina</taxon>
        <taxon>Eurotiomycetes</taxon>
        <taxon>Eurotiomycetidae</taxon>
        <taxon>Eurotiales</taxon>
        <taxon>Aspergillaceae</taxon>
        <taxon>Penicillium</taxon>
    </lineage>
</organism>
<name>A0A9W4IKJ4_9EURO</name>
<feature type="region of interest" description="Disordered" evidence="1">
    <location>
        <begin position="629"/>
        <end position="847"/>
    </location>
</feature>
<gene>
    <name evidence="3" type="ORF">PSALAMII_LOCUS1683</name>
</gene>
<feature type="compositionally biased region" description="Basic residues" evidence="1">
    <location>
        <begin position="1016"/>
        <end position="1035"/>
    </location>
</feature>
<feature type="compositionally biased region" description="Polar residues" evidence="1">
    <location>
        <begin position="1043"/>
        <end position="1055"/>
    </location>
</feature>
<feature type="compositionally biased region" description="Polar residues" evidence="1">
    <location>
        <begin position="511"/>
        <end position="525"/>
    </location>
</feature>
<feature type="region of interest" description="Disordered" evidence="1">
    <location>
        <begin position="945"/>
        <end position="1080"/>
    </location>
</feature>
<feature type="compositionally biased region" description="Basic and acidic residues" evidence="1">
    <location>
        <begin position="207"/>
        <end position="217"/>
    </location>
</feature>
<feature type="compositionally biased region" description="Polar residues" evidence="1">
    <location>
        <begin position="641"/>
        <end position="652"/>
    </location>
</feature>
<evidence type="ECO:0000256" key="2">
    <source>
        <dbReference type="SAM" id="Phobius"/>
    </source>
</evidence>
<feature type="compositionally biased region" description="Basic and acidic residues" evidence="1">
    <location>
        <begin position="763"/>
        <end position="773"/>
    </location>
</feature>
<dbReference type="Gene3D" id="2.170.130.20">
    <property type="entry name" value="LCCL-like domain"/>
    <property type="match status" value="1"/>
</dbReference>
<feature type="compositionally biased region" description="Basic and acidic residues" evidence="1">
    <location>
        <begin position="532"/>
        <end position="542"/>
    </location>
</feature>
<proteinExistence type="predicted"/>
<feature type="compositionally biased region" description="Polar residues" evidence="1">
    <location>
        <begin position="581"/>
        <end position="598"/>
    </location>
</feature>
<reference evidence="3" key="1">
    <citation type="submission" date="2021-07" db="EMBL/GenBank/DDBJ databases">
        <authorList>
            <person name="Branca A.L. A."/>
        </authorList>
    </citation>
    <scope>NUCLEOTIDE SEQUENCE</scope>
</reference>
<feature type="compositionally biased region" description="Basic and acidic residues" evidence="1">
    <location>
        <begin position="1231"/>
        <end position="1241"/>
    </location>
</feature>
<evidence type="ECO:0008006" key="5">
    <source>
        <dbReference type="Google" id="ProtNLM"/>
    </source>
</evidence>
<protein>
    <recommendedName>
        <fullName evidence="5">Histone deacetylation protein Rxt3</fullName>
    </recommendedName>
</protein>
<dbReference type="SUPFAM" id="SSF69848">
    <property type="entry name" value="LCCL domain"/>
    <property type="match status" value="1"/>
</dbReference>
<feature type="compositionally biased region" description="Low complexity" evidence="1">
    <location>
        <begin position="560"/>
        <end position="580"/>
    </location>
</feature>
<feature type="region of interest" description="Disordered" evidence="1">
    <location>
        <begin position="464"/>
        <end position="617"/>
    </location>
</feature>
<dbReference type="InterPro" id="IPR013951">
    <property type="entry name" value="Rxt3"/>
</dbReference>
<feature type="region of interest" description="Disordered" evidence="1">
    <location>
        <begin position="183"/>
        <end position="233"/>
    </location>
</feature>
<feature type="compositionally biased region" description="Polar residues" evidence="1">
    <location>
        <begin position="808"/>
        <end position="833"/>
    </location>
</feature>
<comment type="caution">
    <text evidence="3">The sequence shown here is derived from an EMBL/GenBank/DDBJ whole genome shotgun (WGS) entry which is preliminary data.</text>
</comment>
<feature type="compositionally biased region" description="Polar residues" evidence="1">
    <location>
        <begin position="669"/>
        <end position="678"/>
    </location>
</feature>
<feature type="region of interest" description="Disordered" evidence="1">
    <location>
        <begin position="9"/>
        <end position="35"/>
    </location>
</feature>
<keyword evidence="2" id="KW-0812">Transmembrane</keyword>
<evidence type="ECO:0000313" key="3">
    <source>
        <dbReference type="EMBL" id="CAG8293939.1"/>
    </source>
</evidence>
<feature type="region of interest" description="Disordered" evidence="1">
    <location>
        <begin position="393"/>
        <end position="442"/>
    </location>
</feature>
<dbReference type="Pfam" id="PF08642">
    <property type="entry name" value="Rxt3"/>
    <property type="match status" value="1"/>
</dbReference>
<feature type="compositionally biased region" description="Polar residues" evidence="1">
    <location>
        <begin position="492"/>
        <end position="501"/>
    </location>
</feature>
<dbReference type="Proteomes" id="UP001152592">
    <property type="component" value="Unassembled WGS sequence"/>
</dbReference>
<dbReference type="OrthoDB" id="9983368at2759"/>
<feature type="compositionally biased region" description="Basic and acidic residues" evidence="1">
    <location>
        <begin position="727"/>
        <end position="743"/>
    </location>
</feature>
<evidence type="ECO:0000256" key="1">
    <source>
        <dbReference type="SAM" id="MobiDB-lite"/>
    </source>
</evidence>
<feature type="compositionally biased region" description="Polar residues" evidence="1">
    <location>
        <begin position="221"/>
        <end position="233"/>
    </location>
</feature>
<dbReference type="EMBL" id="CAJVPD010000077">
    <property type="protein sequence ID" value="CAG8293939.1"/>
    <property type="molecule type" value="Genomic_DNA"/>
</dbReference>
<evidence type="ECO:0000313" key="4">
    <source>
        <dbReference type="Proteomes" id="UP001152592"/>
    </source>
</evidence>
<keyword evidence="2" id="KW-1133">Transmembrane helix</keyword>
<keyword evidence="2" id="KW-0472">Membrane</keyword>
<dbReference type="InterPro" id="IPR036609">
    <property type="entry name" value="LCCL_sf"/>
</dbReference>
<accession>A0A9W4IKJ4</accession>